<feature type="compositionally biased region" description="Basic and acidic residues" evidence="1">
    <location>
        <begin position="13"/>
        <end position="30"/>
    </location>
</feature>
<dbReference type="HOGENOM" id="CLU_2904626_0_0_1"/>
<sequence length="62" mass="6889">MVTFISSSDGMVADDKESLSASKPQREVQQHCRNQIVKRTPTRHGLEVGPRPVPSMELSELP</sequence>
<dbReference type="AlphaFoldDB" id="E5A6S7"/>
<evidence type="ECO:0000313" key="2">
    <source>
        <dbReference type="EMBL" id="CBX99322.1"/>
    </source>
</evidence>
<evidence type="ECO:0000313" key="3">
    <source>
        <dbReference type="Proteomes" id="UP000002668"/>
    </source>
</evidence>
<keyword evidence="3" id="KW-1185">Reference proteome</keyword>
<dbReference type="VEuPathDB" id="FungiDB:LEMA_uP085610.1"/>
<accession>E5A6S7</accession>
<dbReference type="OrthoDB" id="10384989at2759"/>
<feature type="region of interest" description="Disordered" evidence="1">
    <location>
        <begin position="1"/>
        <end position="62"/>
    </location>
</feature>
<organism evidence="2 3">
    <name type="scientific">Leptosphaeria maculans (strain JN3 / isolate v23.1.3 / race Av1-4-5-6-7-8)</name>
    <name type="common">Blackleg fungus</name>
    <name type="synonym">Phoma lingam</name>
    <dbReference type="NCBI Taxonomy" id="985895"/>
    <lineage>
        <taxon>Eukaryota</taxon>
        <taxon>Fungi</taxon>
        <taxon>Dikarya</taxon>
        <taxon>Ascomycota</taxon>
        <taxon>Pezizomycotina</taxon>
        <taxon>Dothideomycetes</taxon>
        <taxon>Pleosporomycetidae</taxon>
        <taxon>Pleosporales</taxon>
        <taxon>Pleosporineae</taxon>
        <taxon>Leptosphaeriaceae</taxon>
        <taxon>Plenodomus</taxon>
        <taxon>Plenodomus lingam/Leptosphaeria maculans species complex</taxon>
    </lineage>
</organism>
<proteinExistence type="predicted"/>
<dbReference type="InParanoid" id="E5A6S7"/>
<dbReference type="Proteomes" id="UP000002668">
    <property type="component" value="Genome"/>
</dbReference>
<evidence type="ECO:0000256" key="1">
    <source>
        <dbReference type="SAM" id="MobiDB-lite"/>
    </source>
</evidence>
<reference evidence="3" key="1">
    <citation type="journal article" date="2011" name="Nat. Commun.">
        <title>Effector diversification within compartments of the Leptosphaeria maculans genome affected by Repeat-Induced Point mutations.</title>
        <authorList>
            <person name="Rouxel T."/>
            <person name="Grandaubert J."/>
            <person name="Hane J.K."/>
            <person name="Hoede C."/>
            <person name="van de Wouw A.P."/>
            <person name="Couloux A."/>
            <person name="Dominguez V."/>
            <person name="Anthouard V."/>
            <person name="Bally P."/>
            <person name="Bourras S."/>
            <person name="Cozijnsen A.J."/>
            <person name="Ciuffetti L.M."/>
            <person name="Degrave A."/>
            <person name="Dilmaghani A."/>
            <person name="Duret L."/>
            <person name="Fudal I."/>
            <person name="Goodwin S.B."/>
            <person name="Gout L."/>
            <person name="Glaser N."/>
            <person name="Linglin J."/>
            <person name="Kema G.H.J."/>
            <person name="Lapalu N."/>
            <person name="Lawrence C.B."/>
            <person name="May K."/>
            <person name="Meyer M."/>
            <person name="Ollivier B."/>
            <person name="Poulain J."/>
            <person name="Schoch C.L."/>
            <person name="Simon A."/>
            <person name="Spatafora J.W."/>
            <person name="Stachowiak A."/>
            <person name="Turgeon B.G."/>
            <person name="Tyler B.M."/>
            <person name="Vincent D."/>
            <person name="Weissenbach J."/>
            <person name="Amselem J."/>
            <person name="Quesneville H."/>
            <person name="Oliver R.P."/>
            <person name="Wincker P."/>
            <person name="Balesdent M.-H."/>
            <person name="Howlett B.J."/>
        </authorList>
    </citation>
    <scope>NUCLEOTIDE SEQUENCE [LARGE SCALE GENOMIC DNA]</scope>
    <source>
        <strain evidence="3">JN3 / isolate v23.1.3 / race Av1-4-5-6-7-8</strain>
    </source>
</reference>
<dbReference type="EMBL" id="FP929135">
    <property type="protein sequence ID" value="CBX99322.1"/>
    <property type="molecule type" value="Genomic_DNA"/>
</dbReference>
<protein>
    <submittedName>
        <fullName evidence="2">Uncharacterized protein</fullName>
    </submittedName>
</protein>
<name>E5A6S7_LEPMJ</name>
<gene>
    <name evidence="2" type="ORF">LEMA_uP085610.1</name>
</gene>